<dbReference type="EMBL" id="JAOTPL010000015">
    <property type="protein sequence ID" value="MCU7694915.1"/>
    <property type="molecule type" value="Genomic_DNA"/>
</dbReference>
<dbReference type="GO" id="GO:0016747">
    <property type="term" value="F:acyltransferase activity, transferring groups other than amino-acyl groups"/>
    <property type="evidence" value="ECO:0007669"/>
    <property type="project" value="InterPro"/>
</dbReference>
<keyword evidence="2" id="KW-0012">Acyltransferase</keyword>
<proteinExistence type="predicted"/>
<reference evidence="4" key="1">
    <citation type="submission" date="2022-10" db="EMBL/GenBank/DDBJ databases">
        <authorList>
            <person name="Kim H.S."/>
            <person name="Kim J.-S."/>
            <person name="Suh M.K."/>
            <person name="Eom M.K."/>
            <person name="Lee J.-S."/>
        </authorList>
    </citation>
    <scope>NUCLEOTIDE SEQUENCE</scope>
    <source>
        <strain evidence="4">LIP-5</strain>
    </source>
</reference>
<evidence type="ECO:0000313" key="5">
    <source>
        <dbReference type="Proteomes" id="UP001209317"/>
    </source>
</evidence>
<organism evidence="4 5">
    <name type="scientific">Haoranjiania flava</name>
    <dbReference type="NCBI Taxonomy" id="1856322"/>
    <lineage>
        <taxon>Bacteria</taxon>
        <taxon>Pseudomonadati</taxon>
        <taxon>Bacteroidota</taxon>
        <taxon>Chitinophagia</taxon>
        <taxon>Chitinophagales</taxon>
        <taxon>Chitinophagaceae</taxon>
        <taxon>Haoranjiania</taxon>
    </lineage>
</organism>
<dbReference type="SUPFAM" id="SSF55729">
    <property type="entry name" value="Acyl-CoA N-acyltransferases (Nat)"/>
    <property type="match status" value="1"/>
</dbReference>
<keyword evidence="1" id="KW-0808">Transferase</keyword>
<dbReference type="PANTHER" id="PTHR43877">
    <property type="entry name" value="AMINOALKYLPHOSPHONATE N-ACETYLTRANSFERASE-RELATED-RELATED"/>
    <property type="match status" value="1"/>
</dbReference>
<feature type="domain" description="N-acetyltransferase" evidence="3">
    <location>
        <begin position="6"/>
        <end position="173"/>
    </location>
</feature>
<gene>
    <name evidence="4" type="ORF">OD355_10345</name>
</gene>
<name>A0AAE3IMQ8_9BACT</name>
<dbReference type="InterPro" id="IPR050832">
    <property type="entry name" value="Bact_Acetyltransf"/>
</dbReference>
<dbReference type="Pfam" id="PF00583">
    <property type="entry name" value="Acetyltransf_1"/>
    <property type="match status" value="1"/>
</dbReference>
<dbReference type="AlphaFoldDB" id="A0AAE3IMQ8"/>
<dbReference type="RefSeq" id="WP_263038400.1">
    <property type="nucleotide sequence ID" value="NZ_JAOTPL010000015.1"/>
</dbReference>
<accession>A0AAE3IMQ8</accession>
<evidence type="ECO:0000259" key="3">
    <source>
        <dbReference type="PROSITE" id="PS51186"/>
    </source>
</evidence>
<evidence type="ECO:0000256" key="2">
    <source>
        <dbReference type="ARBA" id="ARBA00023315"/>
    </source>
</evidence>
<dbReference type="Gene3D" id="3.40.630.30">
    <property type="match status" value="1"/>
</dbReference>
<dbReference type="PROSITE" id="PS51186">
    <property type="entry name" value="GNAT"/>
    <property type="match status" value="1"/>
</dbReference>
<keyword evidence="5" id="KW-1185">Reference proteome</keyword>
<dbReference type="Proteomes" id="UP001209317">
    <property type="component" value="Unassembled WGS sequence"/>
</dbReference>
<evidence type="ECO:0000256" key="1">
    <source>
        <dbReference type="ARBA" id="ARBA00022679"/>
    </source>
</evidence>
<dbReference type="CDD" id="cd04301">
    <property type="entry name" value="NAT_SF"/>
    <property type="match status" value="1"/>
</dbReference>
<dbReference type="PANTHER" id="PTHR43877:SF2">
    <property type="entry name" value="AMINOALKYLPHOSPHONATE N-ACETYLTRANSFERASE-RELATED"/>
    <property type="match status" value="1"/>
</dbReference>
<sequence length="173" mass="19349">MAIENLQFRKAAEADINSIWKIIQQAIERRKLDGSSQWQDGYPNPETIRQDIENAHGYVLSAGENIIAYCAVLFNNEPAYDHIKGEWLTNGDFLVVHRVAVSGEVAGQGIATGLFKLVEDHAVANNIFSIKVDTNFDNVPMLKILEKLGYTYCGEVYFRGSARKAFEKVLKPG</sequence>
<comment type="caution">
    <text evidence="4">The sequence shown here is derived from an EMBL/GenBank/DDBJ whole genome shotgun (WGS) entry which is preliminary data.</text>
</comment>
<dbReference type="InterPro" id="IPR000182">
    <property type="entry name" value="GNAT_dom"/>
</dbReference>
<dbReference type="InterPro" id="IPR016181">
    <property type="entry name" value="Acyl_CoA_acyltransferase"/>
</dbReference>
<protein>
    <submittedName>
        <fullName evidence="4">GNAT family N-acetyltransferase</fullName>
    </submittedName>
</protein>
<evidence type="ECO:0000313" key="4">
    <source>
        <dbReference type="EMBL" id="MCU7694915.1"/>
    </source>
</evidence>